<comment type="similarity">
    <text evidence="1 2">Belongs to the polypeptide deformylase family.</text>
</comment>
<dbReference type="PRINTS" id="PR01576">
    <property type="entry name" value="PDEFORMYLASE"/>
</dbReference>
<protein>
    <recommendedName>
        <fullName evidence="2">Peptide deformylase-like</fullName>
    </recommendedName>
    <alternativeName>
        <fullName evidence="2">Polypeptide deformylase-like</fullName>
    </alternativeName>
</protein>
<comment type="caution">
    <text evidence="3">The sequence shown here is derived from an EMBL/GenBank/DDBJ whole genome shotgun (WGS) entry which is preliminary data.</text>
</comment>
<dbReference type="AlphaFoldDB" id="A0A919E483"/>
<feature type="active site" evidence="2">
    <location>
        <position position="136"/>
    </location>
</feature>
<dbReference type="RefSeq" id="WP_191249741.1">
    <property type="nucleotide sequence ID" value="NZ_BNCI01000001.1"/>
</dbReference>
<dbReference type="GO" id="GO:0042586">
    <property type="term" value="F:peptide deformylase activity"/>
    <property type="evidence" value="ECO:0007669"/>
    <property type="project" value="InterPro"/>
</dbReference>
<dbReference type="PANTHER" id="PTHR10458:SF22">
    <property type="entry name" value="PEPTIDE DEFORMYLASE"/>
    <property type="match status" value="1"/>
</dbReference>
<evidence type="ECO:0000256" key="1">
    <source>
        <dbReference type="ARBA" id="ARBA00010759"/>
    </source>
</evidence>
<dbReference type="Pfam" id="PF01327">
    <property type="entry name" value="Pep_deformylase"/>
    <property type="match status" value="1"/>
</dbReference>
<dbReference type="InterPro" id="IPR036821">
    <property type="entry name" value="Peptide_deformylase_sf"/>
</dbReference>
<gene>
    <name evidence="3" type="primary">def</name>
    <name evidence="3" type="ORF">GCM10017044_02430</name>
</gene>
<evidence type="ECO:0000313" key="4">
    <source>
        <dbReference type="Proteomes" id="UP000630923"/>
    </source>
</evidence>
<reference evidence="3" key="1">
    <citation type="journal article" date="2014" name="Int. J. Syst. Evol. Microbiol.">
        <title>Complete genome sequence of Corynebacterium casei LMG S-19264T (=DSM 44701T), isolated from a smear-ripened cheese.</title>
        <authorList>
            <consortium name="US DOE Joint Genome Institute (JGI-PGF)"/>
            <person name="Walter F."/>
            <person name="Albersmeier A."/>
            <person name="Kalinowski J."/>
            <person name="Ruckert C."/>
        </authorList>
    </citation>
    <scope>NUCLEOTIDE SEQUENCE</scope>
    <source>
        <strain evidence="3">KCTC 42590</strain>
    </source>
</reference>
<keyword evidence="4" id="KW-1185">Reference proteome</keyword>
<organism evidence="3 4">
    <name type="scientific">Kordiimonas sediminis</name>
    <dbReference type="NCBI Taxonomy" id="1735581"/>
    <lineage>
        <taxon>Bacteria</taxon>
        <taxon>Pseudomonadati</taxon>
        <taxon>Pseudomonadota</taxon>
        <taxon>Alphaproteobacteria</taxon>
        <taxon>Kordiimonadales</taxon>
        <taxon>Kordiimonadaceae</taxon>
        <taxon>Kordiimonas</taxon>
    </lineage>
</organism>
<comment type="caution">
    <text evidence="2">Lacks conserved residue(s) required for the propagation of feature annotation.</text>
</comment>
<dbReference type="PIRSF" id="PIRSF004749">
    <property type="entry name" value="Pep_def"/>
    <property type="match status" value="1"/>
</dbReference>
<dbReference type="SUPFAM" id="SSF56420">
    <property type="entry name" value="Peptide deformylase"/>
    <property type="match status" value="1"/>
</dbReference>
<dbReference type="EMBL" id="BNCI01000001">
    <property type="protein sequence ID" value="GHF12060.1"/>
    <property type="molecule type" value="Genomic_DNA"/>
</dbReference>
<accession>A0A919E483</accession>
<dbReference type="HAMAP" id="MF_00163">
    <property type="entry name" value="Pep_deformylase"/>
    <property type="match status" value="1"/>
</dbReference>
<evidence type="ECO:0000313" key="3">
    <source>
        <dbReference type="EMBL" id="GHF12060.1"/>
    </source>
</evidence>
<proteinExistence type="inferred from homology"/>
<sequence>MASLDLILAPDPIFKKTATAVTSVDDTVRAVIDQMFEVLYREKGLGIGANMVGILDRIVVVDMQEDGKSTPLALVNPEITEVSEETQTFPEASLSYPGIRAEITRPKQITVTYLDRDGISQTLKADGWFAQVLQHEIDYLDGKVFLDYLKPVKRQMLIKKMQKYKKHSHGEGCPCC</sequence>
<dbReference type="InterPro" id="IPR023635">
    <property type="entry name" value="Peptide_deformylase"/>
</dbReference>
<dbReference type="NCBIfam" id="TIGR00079">
    <property type="entry name" value="pept_deformyl"/>
    <property type="match status" value="1"/>
</dbReference>
<name>A0A919E483_9PROT</name>
<dbReference type="PANTHER" id="PTHR10458">
    <property type="entry name" value="PEPTIDE DEFORMYLASE"/>
    <property type="match status" value="1"/>
</dbReference>
<dbReference type="CDD" id="cd00487">
    <property type="entry name" value="Pep_deformylase"/>
    <property type="match status" value="1"/>
</dbReference>
<dbReference type="Proteomes" id="UP000630923">
    <property type="component" value="Unassembled WGS sequence"/>
</dbReference>
<evidence type="ECO:0000256" key="2">
    <source>
        <dbReference type="HAMAP-Rule" id="MF_00163"/>
    </source>
</evidence>
<dbReference type="Gene3D" id="3.90.45.10">
    <property type="entry name" value="Peptide deformylase"/>
    <property type="match status" value="1"/>
</dbReference>
<dbReference type="NCBIfam" id="NF001159">
    <property type="entry name" value="PRK00150.1-3"/>
    <property type="match status" value="1"/>
</dbReference>
<reference evidence="3" key="2">
    <citation type="submission" date="2020-09" db="EMBL/GenBank/DDBJ databases">
        <authorList>
            <person name="Sun Q."/>
            <person name="Kim S."/>
        </authorList>
    </citation>
    <scope>NUCLEOTIDE SEQUENCE</scope>
    <source>
        <strain evidence="3">KCTC 42590</strain>
    </source>
</reference>